<dbReference type="EC" id="6.6.1.1" evidence="9"/>
<keyword evidence="7 9" id="KW-0149">Chlorophyll biosynthesis</keyword>
<dbReference type="InterPro" id="IPR027417">
    <property type="entry name" value="P-loop_NTPase"/>
</dbReference>
<keyword evidence="5 9" id="KW-0547">Nucleotide-binding</keyword>
<dbReference type="PANTHER" id="PTHR43473">
    <property type="entry name" value="MAGNESIUM-CHELATASE SUBUNIT CHLD, CHLOROPLASTIC"/>
    <property type="match status" value="1"/>
</dbReference>
<comment type="catalytic activity">
    <reaction evidence="8 9">
        <text>protoporphyrin IX + Mg(2+) + ATP + H2O = Mg-protoporphyrin IX + ADP + phosphate + 3 H(+)</text>
        <dbReference type="Rhea" id="RHEA:13961"/>
        <dbReference type="ChEBI" id="CHEBI:15377"/>
        <dbReference type="ChEBI" id="CHEBI:15378"/>
        <dbReference type="ChEBI" id="CHEBI:18420"/>
        <dbReference type="ChEBI" id="CHEBI:30616"/>
        <dbReference type="ChEBI" id="CHEBI:43474"/>
        <dbReference type="ChEBI" id="CHEBI:57306"/>
        <dbReference type="ChEBI" id="CHEBI:60492"/>
        <dbReference type="ChEBI" id="CHEBI:456216"/>
        <dbReference type="EC" id="6.6.1.1"/>
    </reaction>
</comment>
<dbReference type="Pfam" id="PF01078">
    <property type="entry name" value="Mg_chelatase"/>
    <property type="match status" value="1"/>
</dbReference>
<dbReference type="Gene3D" id="1.10.8.80">
    <property type="entry name" value="Magnesium chelatase subunit I, C-Terminal domain"/>
    <property type="match status" value="1"/>
</dbReference>
<dbReference type="Gene3D" id="3.40.50.410">
    <property type="entry name" value="von Willebrand factor, type A domain"/>
    <property type="match status" value="1"/>
</dbReference>
<reference evidence="12" key="1">
    <citation type="submission" date="2018-02" db="EMBL/GenBank/DDBJ databases">
        <title>Rhizophora mucronata_Transcriptome.</title>
        <authorList>
            <person name="Meera S.P."/>
            <person name="Sreeshan A."/>
            <person name="Augustine A."/>
        </authorList>
    </citation>
    <scope>NUCLEOTIDE SEQUENCE</scope>
    <source>
        <tissue evidence="12">Leaf</tissue>
    </source>
</reference>
<dbReference type="UniPathway" id="UPA00668"/>
<comment type="activity regulation">
    <text evidence="9">Redox regulation; active in reducing conditions, inactive in oxidizing conditions.</text>
</comment>
<comment type="similarity">
    <text evidence="2 9">Belongs to the Mg-chelatase subunits D/I family.</text>
</comment>
<dbReference type="InterPro" id="IPR003593">
    <property type="entry name" value="AAA+_ATPase"/>
</dbReference>
<evidence type="ECO:0000256" key="9">
    <source>
        <dbReference type="RuleBase" id="RU362087"/>
    </source>
</evidence>
<accession>A0A2P2LMA1</accession>
<dbReference type="PANTHER" id="PTHR43473:SF2">
    <property type="entry name" value="MAGNESIUM-CHELATASE SUBUNIT CHLD, CHLOROPLASTIC"/>
    <property type="match status" value="1"/>
</dbReference>
<evidence type="ECO:0000256" key="5">
    <source>
        <dbReference type="ARBA" id="ARBA00022741"/>
    </source>
</evidence>
<evidence type="ECO:0000256" key="10">
    <source>
        <dbReference type="SAM" id="MobiDB-lite"/>
    </source>
</evidence>
<evidence type="ECO:0000256" key="2">
    <source>
        <dbReference type="ARBA" id="ARBA00005799"/>
    </source>
</evidence>
<name>A0A2P2LMA1_RHIMU</name>
<dbReference type="InterPro" id="IPR011776">
    <property type="entry name" value="Mg_chelatase_ATPase-dsu"/>
</dbReference>
<dbReference type="Pfam" id="PF13519">
    <property type="entry name" value="VWA_2"/>
    <property type="match status" value="1"/>
</dbReference>
<evidence type="ECO:0000256" key="7">
    <source>
        <dbReference type="ARBA" id="ARBA00023171"/>
    </source>
</evidence>
<organism evidence="12">
    <name type="scientific">Rhizophora mucronata</name>
    <name type="common">Asiatic mangrove</name>
    <dbReference type="NCBI Taxonomy" id="61149"/>
    <lineage>
        <taxon>Eukaryota</taxon>
        <taxon>Viridiplantae</taxon>
        <taxon>Streptophyta</taxon>
        <taxon>Embryophyta</taxon>
        <taxon>Tracheophyta</taxon>
        <taxon>Spermatophyta</taxon>
        <taxon>Magnoliopsida</taxon>
        <taxon>eudicotyledons</taxon>
        <taxon>Gunneridae</taxon>
        <taxon>Pentapetalae</taxon>
        <taxon>rosids</taxon>
        <taxon>fabids</taxon>
        <taxon>Malpighiales</taxon>
        <taxon>Rhizophoraceae</taxon>
        <taxon>Rhizophora</taxon>
    </lineage>
</organism>
<evidence type="ECO:0000256" key="8">
    <source>
        <dbReference type="ARBA" id="ARBA00048693"/>
    </source>
</evidence>
<evidence type="ECO:0000256" key="4">
    <source>
        <dbReference type="ARBA" id="ARBA00022598"/>
    </source>
</evidence>
<dbReference type="Pfam" id="PF17863">
    <property type="entry name" value="AAA_lid_2"/>
    <property type="match status" value="1"/>
</dbReference>
<dbReference type="InterPro" id="IPR002035">
    <property type="entry name" value="VWF_A"/>
</dbReference>
<feature type="compositionally biased region" description="Pro residues" evidence="10">
    <location>
        <begin position="410"/>
        <end position="420"/>
    </location>
</feature>
<evidence type="ECO:0000313" key="12">
    <source>
        <dbReference type="EMBL" id="MBX19101.1"/>
    </source>
</evidence>
<dbReference type="GO" id="GO:0005524">
    <property type="term" value="F:ATP binding"/>
    <property type="evidence" value="ECO:0007669"/>
    <property type="project" value="UniProtKB-UniRule"/>
</dbReference>
<dbReference type="InterPro" id="IPR036465">
    <property type="entry name" value="vWFA_dom_sf"/>
</dbReference>
<dbReference type="GO" id="GO:0016851">
    <property type="term" value="F:magnesium chelatase activity"/>
    <property type="evidence" value="ECO:0007669"/>
    <property type="project" value="UniProtKB-UniRule"/>
</dbReference>
<dbReference type="Gene3D" id="3.40.50.300">
    <property type="entry name" value="P-loop containing nucleotide triphosphate hydrolases"/>
    <property type="match status" value="1"/>
</dbReference>
<comment type="subcellular location">
    <subcellularLocation>
        <location evidence="9">Plastid</location>
        <location evidence="9">Chloroplast</location>
    </subcellularLocation>
</comment>
<dbReference type="InterPro" id="IPR000523">
    <property type="entry name" value="Mg_chelatse_chII-like_cat_dom"/>
</dbReference>
<keyword evidence="6 9" id="KW-0067">ATP-binding</keyword>
<dbReference type="SMART" id="SM00382">
    <property type="entry name" value="AAA"/>
    <property type="match status" value="1"/>
</dbReference>
<dbReference type="InterPro" id="IPR041628">
    <property type="entry name" value="ChlI/MoxR_AAA_lid"/>
</dbReference>
<proteinExistence type="inferred from homology"/>
<keyword evidence="9" id="KW-0934">Plastid</keyword>
<evidence type="ECO:0000256" key="1">
    <source>
        <dbReference type="ARBA" id="ARBA00005173"/>
    </source>
</evidence>
<feature type="region of interest" description="Disordered" evidence="10">
    <location>
        <begin position="402"/>
        <end position="446"/>
    </location>
</feature>
<dbReference type="SUPFAM" id="SSF52540">
    <property type="entry name" value="P-loop containing nucleoside triphosphate hydrolases"/>
    <property type="match status" value="1"/>
</dbReference>
<feature type="compositionally biased region" description="Acidic residues" evidence="10">
    <location>
        <begin position="423"/>
        <end position="446"/>
    </location>
</feature>
<keyword evidence="4 9" id="KW-0436">Ligase</keyword>
<evidence type="ECO:0000259" key="11">
    <source>
        <dbReference type="SMART" id="SM00382"/>
    </source>
</evidence>
<protein>
    <recommendedName>
        <fullName evidence="9">Mg-protoporphyrin IX chelatase</fullName>
        <ecNumber evidence="9">6.6.1.1</ecNumber>
    </recommendedName>
</protein>
<dbReference type="AlphaFoldDB" id="A0A2P2LMA1"/>
<comment type="pathway">
    <text evidence="1 9">Porphyrin-containing compound metabolism; chlorophyll biosynthesis.</text>
</comment>
<feature type="domain" description="AAA+ ATPase" evidence="11">
    <location>
        <begin position="105"/>
        <end position="286"/>
    </location>
</feature>
<dbReference type="EMBL" id="GGEC01038617">
    <property type="protein sequence ID" value="MBX19101.1"/>
    <property type="molecule type" value="Transcribed_RNA"/>
</dbReference>
<dbReference type="GO" id="GO:0009507">
    <property type="term" value="C:chloroplast"/>
    <property type="evidence" value="ECO:0007669"/>
    <property type="project" value="UniProtKB-SubCell"/>
</dbReference>
<comment type="subunit">
    <text evidence="9">The magnesium chelatase complex is a heterotrimer consisting of subunits CHLI, CHLD, AND CHLH.</text>
</comment>
<dbReference type="SUPFAM" id="SSF53300">
    <property type="entry name" value="vWA-like"/>
    <property type="match status" value="1"/>
</dbReference>
<comment type="function">
    <text evidence="9">Involved in chlorophyll biosynthesis. Catalyzes the insertion of magnesium ion into protoporphyrin IX to yield Mg-protoporphyrin IX.</text>
</comment>
<dbReference type="GO" id="GO:0015979">
    <property type="term" value="P:photosynthesis"/>
    <property type="evidence" value="ECO:0007669"/>
    <property type="project" value="UniProtKB-UniRule"/>
</dbReference>
<sequence length="642" mass="70259">MALSRTAACSSVSGLQSSMFVTTSFKFHSLVCPLKAFRRTGNHRPVLVLASSNATVIGSGNGAVVADSDKQLDPSSYGRKFFPLAAVVGQDAIKTSLLLGAIDREIGGIAISGRRGTGKTVMARGLHAILPPIDIVVGSMSNADPTFPEEWEDGLAERVEYNSDGNIKTQIVRSPFVQIPLGVTEDRLIGSVDVEESVKTGTTVFQPGLLAEAHRGVLYVDEVNLLDEGISNLLLNVLTEGVNIVEREGISYRHPCKPLLISTYNPEEGAVREHLLDRIAINLSADLPMNFEDRVAAVGIATQFQQSSNEVFKMVKEETEYAKTQIILAREYLKDVTISREQLKYLVMEAIRGGCQGHRAELYAARVAKCLAALEGREKVNVDDLKKAVELVILPRSIVIENPPDQQNQQPPPPPPPPQNPDSGDEQNEEEDQEEDNDEENEQQQEQIPEEFIFDAEGGLVDEKLLFFAQQAQRRQGKAGRAKNVIFSEDRGRYVKPMLPKGPVKRLAVDATLRAAAPYQKLRREKDSLKTRKVFVEKTDMRAKRMARKAGALVIFAVDASGSMALNRMQNAKGAALKLLAESYTSRDQVAIIPFRGDAAEVLLPPSRSIAMARKRLERLPCGGGSPLAHGLTTVSSSSKFL</sequence>
<dbReference type="NCBIfam" id="TIGR02031">
    <property type="entry name" value="BchD-ChlD"/>
    <property type="match status" value="1"/>
</dbReference>
<keyword evidence="9" id="KW-0150">Chloroplast</keyword>
<dbReference type="GO" id="GO:0015995">
    <property type="term" value="P:chlorophyll biosynthetic process"/>
    <property type="evidence" value="ECO:0007669"/>
    <property type="project" value="UniProtKB-UniPathway"/>
</dbReference>
<keyword evidence="3 9" id="KW-0602">Photosynthesis</keyword>
<evidence type="ECO:0000256" key="6">
    <source>
        <dbReference type="ARBA" id="ARBA00022840"/>
    </source>
</evidence>
<evidence type="ECO:0000256" key="3">
    <source>
        <dbReference type="ARBA" id="ARBA00022531"/>
    </source>
</evidence>